<name>A0ABQ9J0Z8_9CUCU</name>
<gene>
    <name evidence="2" type="ORF">NQ317_000598</name>
</gene>
<dbReference type="InterPro" id="IPR006629">
    <property type="entry name" value="LITAF"/>
</dbReference>
<evidence type="ECO:0000259" key="1">
    <source>
        <dbReference type="Pfam" id="PF10601"/>
    </source>
</evidence>
<proteinExistence type="predicted"/>
<dbReference type="Pfam" id="PF10601">
    <property type="entry name" value="zf-LITAF-like"/>
    <property type="match status" value="1"/>
</dbReference>
<evidence type="ECO:0000313" key="2">
    <source>
        <dbReference type="EMBL" id="KAJ8970700.1"/>
    </source>
</evidence>
<sequence length="90" mass="9920">MTLVNVKKLHFLTLLPSRYSSSVPSGGPSHATSVITEPIPIMYYSGQQQYILGPYNVHLLCPVCHLYIVTVVESVPTLMAHLTALMCCLM</sequence>
<evidence type="ECO:0000313" key="3">
    <source>
        <dbReference type="Proteomes" id="UP001162164"/>
    </source>
</evidence>
<reference evidence="2" key="1">
    <citation type="journal article" date="2023" name="Insect Mol. Biol.">
        <title>Genome sequencing provides insights into the evolution of gene families encoding plant cell wall-degrading enzymes in longhorned beetles.</title>
        <authorList>
            <person name="Shin N.R."/>
            <person name="Okamura Y."/>
            <person name="Kirsch R."/>
            <person name="Pauchet Y."/>
        </authorList>
    </citation>
    <scope>NUCLEOTIDE SEQUENCE</scope>
    <source>
        <strain evidence="2">MMC_N1</strain>
    </source>
</reference>
<keyword evidence="3" id="KW-1185">Reference proteome</keyword>
<dbReference type="Proteomes" id="UP001162164">
    <property type="component" value="Unassembled WGS sequence"/>
</dbReference>
<comment type="caution">
    <text evidence="2">The sequence shown here is derived from an EMBL/GenBank/DDBJ whole genome shotgun (WGS) entry which is preliminary data.</text>
</comment>
<organism evidence="2 3">
    <name type="scientific">Molorchus minor</name>
    <dbReference type="NCBI Taxonomy" id="1323400"/>
    <lineage>
        <taxon>Eukaryota</taxon>
        <taxon>Metazoa</taxon>
        <taxon>Ecdysozoa</taxon>
        <taxon>Arthropoda</taxon>
        <taxon>Hexapoda</taxon>
        <taxon>Insecta</taxon>
        <taxon>Pterygota</taxon>
        <taxon>Neoptera</taxon>
        <taxon>Endopterygota</taxon>
        <taxon>Coleoptera</taxon>
        <taxon>Polyphaga</taxon>
        <taxon>Cucujiformia</taxon>
        <taxon>Chrysomeloidea</taxon>
        <taxon>Cerambycidae</taxon>
        <taxon>Lamiinae</taxon>
        <taxon>Monochamini</taxon>
        <taxon>Molorchus</taxon>
    </lineage>
</organism>
<protein>
    <recommendedName>
        <fullName evidence="1">LITAF domain-containing protein</fullName>
    </recommendedName>
</protein>
<dbReference type="EMBL" id="JAPWTJ010001589">
    <property type="protein sequence ID" value="KAJ8970700.1"/>
    <property type="molecule type" value="Genomic_DNA"/>
</dbReference>
<accession>A0ABQ9J0Z8</accession>
<feature type="domain" description="LITAF" evidence="1">
    <location>
        <begin position="55"/>
        <end position="90"/>
    </location>
</feature>